<organism evidence="1">
    <name type="scientific">Flavobacterium sp. WC2429</name>
    <dbReference type="NCBI Taxonomy" id="3234140"/>
    <lineage>
        <taxon>Bacteria</taxon>
        <taxon>Pseudomonadati</taxon>
        <taxon>Bacteroidota</taxon>
        <taxon>Flavobacteriia</taxon>
        <taxon>Flavobacteriales</taxon>
        <taxon>Flavobacteriaceae</taxon>
        <taxon>Flavobacterium</taxon>
    </lineage>
</organism>
<reference evidence="1" key="1">
    <citation type="submission" date="2024-07" db="EMBL/GenBank/DDBJ databases">
        <authorList>
            <person name="Biller S.J."/>
        </authorList>
    </citation>
    <scope>NUCLEOTIDE SEQUENCE</scope>
    <source>
        <strain evidence="1">WC2429</strain>
    </source>
</reference>
<protein>
    <submittedName>
        <fullName evidence="1">Uncharacterized protein</fullName>
    </submittedName>
</protein>
<sequence>MSQEQLNQVQVSKKAETILGLLKGLSYLDAIKILMKVRGKVVALSIVG</sequence>
<dbReference type="AlphaFoldDB" id="A0AB39WI06"/>
<dbReference type="RefSeq" id="WP_369765205.1">
    <property type="nucleotide sequence ID" value="NZ_CP165627.1"/>
</dbReference>
<gene>
    <name evidence="1" type="ORF">AB3G32_14565</name>
</gene>
<dbReference type="EMBL" id="CP165627">
    <property type="protein sequence ID" value="XDV01539.1"/>
    <property type="molecule type" value="Genomic_DNA"/>
</dbReference>
<evidence type="ECO:0000313" key="1">
    <source>
        <dbReference type="EMBL" id="XDV01539.1"/>
    </source>
</evidence>
<name>A0AB39WI06_9FLAO</name>
<accession>A0AB39WI06</accession>
<proteinExistence type="predicted"/>